<keyword evidence="1" id="KW-0812">Transmembrane</keyword>
<keyword evidence="1" id="KW-0472">Membrane</keyword>
<feature type="transmembrane region" description="Helical" evidence="1">
    <location>
        <begin position="12"/>
        <end position="29"/>
    </location>
</feature>
<feature type="transmembrane region" description="Helical" evidence="1">
    <location>
        <begin position="122"/>
        <end position="143"/>
    </location>
</feature>
<organism evidence="2 3">
    <name type="scientific">Lentibacillus halodurans</name>
    <dbReference type="NCBI Taxonomy" id="237679"/>
    <lineage>
        <taxon>Bacteria</taxon>
        <taxon>Bacillati</taxon>
        <taxon>Bacillota</taxon>
        <taxon>Bacilli</taxon>
        <taxon>Bacillales</taxon>
        <taxon>Bacillaceae</taxon>
        <taxon>Lentibacillus</taxon>
    </lineage>
</organism>
<evidence type="ECO:0000313" key="3">
    <source>
        <dbReference type="Proteomes" id="UP000198642"/>
    </source>
</evidence>
<gene>
    <name evidence="2" type="ORF">SAMN04488072_106155</name>
</gene>
<evidence type="ECO:0000256" key="1">
    <source>
        <dbReference type="SAM" id="Phobius"/>
    </source>
</evidence>
<accession>A0A1I0XZG7</accession>
<name>A0A1I0XZG7_9BACI</name>
<reference evidence="2 3" key="1">
    <citation type="submission" date="2016-10" db="EMBL/GenBank/DDBJ databases">
        <authorList>
            <person name="de Groot N.N."/>
        </authorList>
    </citation>
    <scope>NUCLEOTIDE SEQUENCE [LARGE SCALE GENOMIC DNA]</scope>
    <source>
        <strain evidence="2 3">CGMCC 1.3702</strain>
    </source>
</reference>
<keyword evidence="3" id="KW-1185">Reference proteome</keyword>
<dbReference type="AlphaFoldDB" id="A0A1I0XZG7"/>
<dbReference type="OrthoDB" id="2721202at2"/>
<dbReference type="RefSeq" id="WP_139223989.1">
    <property type="nucleotide sequence ID" value="NZ_FOJW01000006.1"/>
</dbReference>
<protein>
    <submittedName>
        <fullName evidence="2">Uncharacterized protein</fullName>
    </submittedName>
</protein>
<keyword evidence="1" id="KW-1133">Transmembrane helix</keyword>
<sequence>MKILWYGYEKLIGAGFSFSIYGLIMLLSSSFDLFEVSESLSSPMLWAAFYGYGIYCSIIIDGICNVWPMLHPWKISLYIASGFVIFIFLMANFAYILIAGTIGTAAALLFYAGMSYFRKRKWISSLFALVLPLIFLAVSIMDFTEKEGWEVQRQTSSYEVSFTYFNGEHKIPVKLKENQTLMFQADFSVESGGYGHHAEDQDGDRVPMHEIGDKLALRDVAAGQYYIVIHGDNAKGRVDIDWEIRTKSE</sequence>
<proteinExistence type="predicted"/>
<evidence type="ECO:0000313" key="2">
    <source>
        <dbReference type="EMBL" id="SFB06509.1"/>
    </source>
</evidence>
<dbReference type="EMBL" id="FOJW01000006">
    <property type="protein sequence ID" value="SFB06509.1"/>
    <property type="molecule type" value="Genomic_DNA"/>
</dbReference>
<feature type="transmembrane region" description="Helical" evidence="1">
    <location>
        <begin position="49"/>
        <end position="70"/>
    </location>
</feature>
<feature type="transmembrane region" description="Helical" evidence="1">
    <location>
        <begin position="77"/>
        <end position="110"/>
    </location>
</feature>
<dbReference type="Proteomes" id="UP000198642">
    <property type="component" value="Unassembled WGS sequence"/>
</dbReference>